<accession>A0A173WN74</accession>
<organism evidence="2 3">
    <name type="scientific">Blautia obeum</name>
    <dbReference type="NCBI Taxonomy" id="40520"/>
    <lineage>
        <taxon>Bacteria</taxon>
        <taxon>Bacillati</taxon>
        <taxon>Bacillota</taxon>
        <taxon>Clostridia</taxon>
        <taxon>Lachnospirales</taxon>
        <taxon>Lachnospiraceae</taxon>
        <taxon>Blautia</taxon>
    </lineage>
</organism>
<protein>
    <submittedName>
        <fullName evidence="2">Sigma-70, region 4</fullName>
    </submittedName>
</protein>
<dbReference type="AlphaFoldDB" id="A0A173WN74"/>
<evidence type="ECO:0000313" key="2">
    <source>
        <dbReference type="EMBL" id="CUN40951.1"/>
    </source>
</evidence>
<evidence type="ECO:0000259" key="1">
    <source>
        <dbReference type="Pfam" id="PF18024"/>
    </source>
</evidence>
<reference evidence="2 3" key="1">
    <citation type="submission" date="2015-09" db="EMBL/GenBank/DDBJ databases">
        <authorList>
            <consortium name="Pathogen Informatics"/>
        </authorList>
    </citation>
    <scope>NUCLEOTIDE SEQUENCE [LARGE SCALE GENOMIC DNA]</scope>
    <source>
        <strain evidence="2 3">2789STDY5608837</strain>
    </source>
</reference>
<dbReference type="Proteomes" id="UP000095409">
    <property type="component" value="Unassembled WGS sequence"/>
</dbReference>
<dbReference type="RefSeq" id="WP_055065440.1">
    <property type="nucleotide sequence ID" value="NZ_CYZD01000001.1"/>
</dbReference>
<dbReference type="GO" id="GO:0003677">
    <property type="term" value="F:DNA binding"/>
    <property type="evidence" value="ECO:0007669"/>
    <property type="project" value="UniProtKB-KW"/>
</dbReference>
<dbReference type="Gene3D" id="1.10.10.60">
    <property type="entry name" value="Homeodomain-like"/>
    <property type="match status" value="1"/>
</dbReference>
<dbReference type="EMBL" id="CYZD01000001">
    <property type="protein sequence ID" value="CUN40951.1"/>
    <property type="molecule type" value="Genomic_DNA"/>
</dbReference>
<gene>
    <name evidence="2" type="ORF">ERS852394_00163</name>
</gene>
<evidence type="ECO:0000313" key="3">
    <source>
        <dbReference type="Proteomes" id="UP000095409"/>
    </source>
</evidence>
<proteinExistence type="predicted"/>
<sequence length="163" mass="18644">MGRTDLRPDITKEVLEEYIRKGYSQNRIAITLGTTQSTIFNKLKKYGLQVQKTRPSNYDEKALIKQLQNGWTTEQIARYFGVCTGTVGSWISKNKLGKYRKASPKKFDTKLCSTCIYGTGKKTDMDRCNYLSITGHSRNKGQPEDGCSKYVKNVNGRKRRRKA</sequence>
<dbReference type="Pfam" id="PF18024">
    <property type="entry name" value="HTH_50"/>
    <property type="match status" value="1"/>
</dbReference>
<dbReference type="InterPro" id="IPR030828">
    <property type="entry name" value="HTH_TyrR"/>
</dbReference>
<name>A0A173WN74_9FIRM</name>
<feature type="domain" description="TyrR-like helix-turn-helix" evidence="1">
    <location>
        <begin position="9"/>
        <end position="49"/>
    </location>
</feature>